<evidence type="ECO:0000256" key="7">
    <source>
        <dbReference type="ARBA" id="ARBA00022679"/>
    </source>
</evidence>
<dbReference type="SUPFAM" id="SSF50978">
    <property type="entry name" value="WD40 repeat-like"/>
    <property type="match status" value="1"/>
</dbReference>
<dbReference type="PRINTS" id="PR00633">
    <property type="entry name" value="RCCNDNSATION"/>
</dbReference>
<evidence type="ECO:0000313" key="15">
    <source>
        <dbReference type="RefSeq" id="XP_018024009.1"/>
    </source>
</evidence>
<evidence type="ECO:0000256" key="9">
    <source>
        <dbReference type="ARBA" id="ARBA00022786"/>
    </source>
</evidence>
<feature type="repeat" description="RCC1" evidence="11">
    <location>
        <begin position="520"/>
        <end position="571"/>
    </location>
</feature>
<reference evidence="15" key="1">
    <citation type="submission" date="2025-08" db="UniProtKB">
        <authorList>
            <consortium name="RefSeq"/>
        </authorList>
    </citation>
    <scope>IDENTIFICATION</scope>
    <source>
        <tissue evidence="15">Whole organism</tissue>
    </source>
</reference>
<evidence type="ECO:0000256" key="8">
    <source>
        <dbReference type="ARBA" id="ARBA00022737"/>
    </source>
</evidence>
<dbReference type="Pfam" id="PF00632">
    <property type="entry name" value="HECT"/>
    <property type="match status" value="1"/>
</dbReference>
<dbReference type="PROSITE" id="PS00626">
    <property type="entry name" value="RCC1_2"/>
    <property type="match status" value="1"/>
</dbReference>
<dbReference type="Gene3D" id="3.90.1750.10">
    <property type="entry name" value="Hect, E3 ligase catalytic domains"/>
    <property type="match status" value="1"/>
</dbReference>
<evidence type="ECO:0000256" key="2">
    <source>
        <dbReference type="ARBA" id="ARBA00004496"/>
    </source>
</evidence>
<feature type="domain" description="HECT" evidence="13">
    <location>
        <begin position="861"/>
        <end position="1208"/>
    </location>
</feature>
<dbReference type="Pfam" id="PF00415">
    <property type="entry name" value="RCC1"/>
    <property type="match status" value="6"/>
</dbReference>
<dbReference type="PROSITE" id="PS50237">
    <property type="entry name" value="HECT"/>
    <property type="match status" value="1"/>
</dbReference>
<dbReference type="Proteomes" id="UP000694843">
    <property type="component" value="Unplaced"/>
</dbReference>
<evidence type="ECO:0000256" key="5">
    <source>
        <dbReference type="ARBA" id="ARBA00022490"/>
    </source>
</evidence>
<keyword evidence="14" id="KW-1185">Reference proteome</keyword>
<protein>
    <recommendedName>
        <fullName evidence="4">HECT-type E3 ubiquitin transferase</fullName>
        <ecNumber evidence="4">2.3.2.26</ecNumber>
    </recommendedName>
</protein>
<keyword evidence="8" id="KW-0677">Repeat</keyword>
<dbReference type="EC" id="2.3.2.26" evidence="4"/>
<dbReference type="InterPro" id="IPR000408">
    <property type="entry name" value="Reg_chr_condens"/>
</dbReference>
<dbReference type="PROSITE" id="PS50012">
    <property type="entry name" value="RCC1_3"/>
    <property type="match status" value="6"/>
</dbReference>
<dbReference type="InterPro" id="IPR036322">
    <property type="entry name" value="WD40_repeat_dom_sf"/>
</dbReference>
<gene>
    <name evidence="15" type="primary">LOC108679795</name>
</gene>
<dbReference type="Gene3D" id="3.30.2160.10">
    <property type="entry name" value="Hect, E3 ligase catalytic domain"/>
    <property type="match status" value="1"/>
</dbReference>
<feature type="active site" description="Glycyl thioester intermediate" evidence="10">
    <location>
        <position position="1171"/>
    </location>
</feature>
<dbReference type="InterPro" id="IPR015943">
    <property type="entry name" value="WD40/YVTN_repeat-like_dom_sf"/>
</dbReference>
<dbReference type="AlphaFoldDB" id="A0A8B7PCZ0"/>
<dbReference type="SUPFAM" id="SSF56204">
    <property type="entry name" value="Hect, E3 ligase catalytic domain"/>
    <property type="match status" value="1"/>
</dbReference>
<comment type="catalytic activity">
    <reaction evidence="1">
        <text>S-ubiquitinyl-[E2 ubiquitin-conjugating enzyme]-L-cysteine + [acceptor protein]-L-lysine = [E2 ubiquitin-conjugating enzyme]-L-cysteine + N(6)-ubiquitinyl-[acceptor protein]-L-lysine.</text>
        <dbReference type="EC" id="2.3.2.26"/>
    </reaction>
</comment>
<feature type="repeat" description="RCC1" evidence="11">
    <location>
        <begin position="365"/>
        <end position="414"/>
    </location>
</feature>
<dbReference type="OMA" id="KHENTHE"/>
<keyword evidence="9 10" id="KW-0833">Ubl conjugation pathway</keyword>
<name>A0A8B7PCZ0_HYAAZ</name>
<dbReference type="PANTHER" id="PTHR22872:SF6">
    <property type="entry name" value="E3 UBIQUITIN-PROTEIN LIGASE HERC1-RELATED"/>
    <property type="match status" value="1"/>
</dbReference>
<evidence type="ECO:0000256" key="4">
    <source>
        <dbReference type="ARBA" id="ARBA00012485"/>
    </source>
</evidence>
<dbReference type="GO" id="GO:0005737">
    <property type="term" value="C:cytoplasm"/>
    <property type="evidence" value="ECO:0007669"/>
    <property type="project" value="UniProtKB-SubCell"/>
</dbReference>
<dbReference type="Gene3D" id="2.130.10.30">
    <property type="entry name" value="Regulator of chromosome condensation 1/beta-lactamase-inhibitor protein II"/>
    <property type="match status" value="2"/>
</dbReference>
<dbReference type="FunFam" id="3.30.2410.10:FF:000006">
    <property type="entry name" value="probable E3 ubiquitin-protein ligase HERC1 isoform X2"/>
    <property type="match status" value="1"/>
</dbReference>
<dbReference type="CDD" id="cd00078">
    <property type="entry name" value="HECTc"/>
    <property type="match status" value="1"/>
</dbReference>
<dbReference type="SMART" id="SM00320">
    <property type="entry name" value="WD40"/>
    <property type="match status" value="1"/>
</dbReference>
<feature type="repeat" description="RCC1" evidence="11">
    <location>
        <begin position="625"/>
        <end position="676"/>
    </location>
</feature>
<dbReference type="InterPro" id="IPR000569">
    <property type="entry name" value="HECT_dom"/>
</dbReference>
<dbReference type="Pfam" id="PF00400">
    <property type="entry name" value="WD40"/>
    <property type="match status" value="1"/>
</dbReference>
<evidence type="ECO:0000256" key="11">
    <source>
        <dbReference type="PROSITE-ProRule" id="PRU00235"/>
    </source>
</evidence>
<dbReference type="Gene3D" id="3.30.2410.10">
    <property type="entry name" value="Hect, E3 ligase catalytic domain"/>
    <property type="match status" value="1"/>
</dbReference>
<dbReference type="KEGG" id="hazt:108679795"/>
<dbReference type="OrthoDB" id="239701at2759"/>
<dbReference type="RefSeq" id="XP_018024009.1">
    <property type="nucleotide sequence ID" value="XM_018168520.2"/>
</dbReference>
<dbReference type="PANTHER" id="PTHR22872">
    <property type="entry name" value="BTK-BINDING PROTEIN-RELATED"/>
    <property type="match status" value="1"/>
</dbReference>
<dbReference type="GO" id="GO:0061630">
    <property type="term" value="F:ubiquitin protein ligase activity"/>
    <property type="evidence" value="ECO:0007669"/>
    <property type="project" value="UniProtKB-EC"/>
</dbReference>
<organism evidence="14 15">
    <name type="scientific">Hyalella azteca</name>
    <name type="common">Amphipod</name>
    <dbReference type="NCBI Taxonomy" id="294128"/>
    <lineage>
        <taxon>Eukaryota</taxon>
        <taxon>Metazoa</taxon>
        <taxon>Ecdysozoa</taxon>
        <taxon>Arthropoda</taxon>
        <taxon>Crustacea</taxon>
        <taxon>Multicrustacea</taxon>
        <taxon>Malacostraca</taxon>
        <taxon>Eumalacostraca</taxon>
        <taxon>Peracarida</taxon>
        <taxon>Amphipoda</taxon>
        <taxon>Senticaudata</taxon>
        <taxon>Talitrida</taxon>
        <taxon>Talitroidea</taxon>
        <taxon>Hyalellidae</taxon>
        <taxon>Hyalella</taxon>
    </lineage>
</organism>
<feature type="compositionally biased region" description="Polar residues" evidence="12">
    <location>
        <begin position="56"/>
        <end position="69"/>
    </location>
</feature>
<evidence type="ECO:0000256" key="6">
    <source>
        <dbReference type="ARBA" id="ARBA00022553"/>
    </source>
</evidence>
<evidence type="ECO:0000256" key="3">
    <source>
        <dbReference type="ARBA" id="ARBA00004906"/>
    </source>
</evidence>
<dbReference type="SMART" id="SM00119">
    <property type="entry name" value="HECTc"/>
    <property type="match status" value="1"/>
</dbReference>
<feature type="repeat" description="RCC1" evidence="11">
    <location>
        <begin position="677"/>
        <end position="728"/>
    </location>
</feature>
<dbReference type="GeneID" id="108679795"/>
<proteinExistence type="predicted"/>
<comment type="subcellular location">
    <subcellularLocation>
        <location evidence="2">Cytoplasm</location>
    </subcellularLocation>
</comment>
<feature type="repeat" description="RCC1" evidence="11">
    <location>
        <begin position="468"/>
        <end position="519"/>
    </location>
</feature>
<feature type="region of interest" description="Disordered" evidence="12">
    <location>
        <begin position="56"/>
        <end position="77"/>
    </location>
</feature>
<feature type="repeat" description="RCC1" evidence="11">
    <location>
        <begin position="573"/>
        <end position="624"/>
    </location>
</feature>
<accession>A0A8B7PCZ0</accession>
<evidence type="ECO:0000313" key="14">
    <source>
        <dbReference type="Proteomes" id="UP000694843"/>
    </source>
</evidence>
<evidence type="ECO:0000256" key="1">
    <source>
        <dbReference type="ARBA" id="ARBA00000885"/>
    </source>
</evidence>
<dbReference type="InterPro" id="IPR035983">
    <property type="entry name" value="Hect_E3_ubiquitin_ligase"/>
</dbReference>
<dbReference type="SUPFAM" id="SSF50985">
    <property type="entry name" value="RCC1/BLIP-II"/>
    <property type="match status" value="1"/>
</dbReference>
<comment type="pathway">
    <text evidence="3">Protein modification; protein ubiquitination.</text>
</comment>
<dbReference type="InterPro" id="IPR001680">
    <property type="entry name" value="WD40_rpt"/>
</dbReference>
<dbReference type="InterPro" id="IPR009091">
    <property type="entry name" value="RCC1/BLIP-II"/>
</dbReference>
<keyword evidence="7" id="KW-0808">Transferase</keyword>
<evidence type="ECO:0000259" key="13">
    <source>
        <dbReference type="PROSITE" id="PS50237"/>
    </source>
</evidence>
<evidence type="ECO:0000256" key="12">
    <source>
        <dbReference type="SAM" id="MobiDB-lite"/>
    </source>
</evidence>
<keyword evidence="6" id="KW-0597">Phosphoprotein</keyword>
<dbReference type="GO" id="GO:0009966">
    <property type="term" value="P:regulation of signal transduction"/>
    <property type="evidence" value="ECO:0007669"/>
    <property type="project" value="UniProtKB-ARBA"/>
</dbReference>
<sequence>MLVLGHKDGTVSVHRLLEAAGRRYCGNDHRNLRDAFLHEEDCESLGPFRPLSPLRASSSNLGLDDTTNFSRDDPNFSPSNNPYRGCWLAPTPTVRSKRGVLESWRTDRSCSDDDSPQVLLRFKGHQSPVTSLTISNNGLLLATGSNRSQNGLVNVWSLHDGSLLQTTIGGGGGVTGLTWADGHGLVICQNNSQKVLLLRMTYTEYESLRVIAWSRHLLQTWGLTGMQHAPAFKKLCAFLPHLLHQQYSIEKPAISSGDQLVHSVFLQQLVSLALLLQLDHLVCYAVTPIHSSSQQLLSEWAWLETVCACVRQAHALSERRAVASCSQPRECESPSDVNWSLEQDEALMSWWTAAPSDFQVGSEGGSVFMWGGGRYGQLAEAGRHSPVPVLVESLSCSASAVVCGQNCTYVVTTGGLVMACGEGGYGRLSHGNNVYSPSLVTALQGYVIRSVVSSCGSDGHSLALAESGEVFSWGDGDFGKLGHGNSDRQRKPKQIEALAGLEVVQLACGFKHSAVVTADGALYTFGDGDYGCLGHGNTANKKLPERVLALEGWKVGGVSCGLMHTVCWSVDGMVVWSFGDGDCGKLGLGGSNSRKTPHRVETMCGMGIALACAGYQFTVFLAKDGRVFSCGLDRLSGQSEQRNRSQHKPQQLMALVGHTIVSIAVGAEHTLALSDVGDVWGWGNNTDGQLGLGHTISVREPQLIWSLSGKGVRQISAGRSHSSAWTTPPQARGKSSGLNIEAPGSVPSQYPSLSGFSPSQLSSRLALLQHYNDLVSSSWRFLGLGADASLVSGLGRDVSNGSMRALLTPRVYTLPLVRCLSRTMQTGRIYGPQVTVKRFSSRGQTVKPIFIQLAKQVVKLKRQDLRLPARAWKVKLVGEGADDAGGVFDETMTEMCHELVSGAVPLLISTPNAVSETGNNRDKFLLNPSLNQPHHLVWFKFLGILFGIAIRTKKPLAIPLAPLMWKLIADISPTAADLEDIDEEYMQSLQGLCDIHLAGVTEETFYDFIPLERFECLSLTGRRVPVVAGGRVIPLTFANRHEYVARTIHYRLHEMDEQVQCIRRGMSWIVPVPLLSLMPAAHLEQLVCGRPDIDVSALKKVVRYREVSESDVLVSWLWCILESFSAEERVLFVRFVSGRSRLPANLSDLSHRFQVMRVDRPADSLPTAQTCFFQLRLPPYSSKDIMRERLLYAITNCRTIDMDNYMLARNQDAMHPSDDDEEET</sequence>
<evidence type="ECO:0000256" key="10">
    <source>
        <dbReference type="PROSITE-ProRule" id="PRU00104"/>
    </source>
</evidence>
<dbReference type="InterPro" id="IPR051625">
    <property type="entry name" value="Signaling_Regulatory_Domain"/>
</dbReference>
<keyword evidence="5" id="KW-0963">Cytoplasm</keyword>
<dbReference type="Gene3D" id="2.130.10.10">
    <property type="entry name" value="YVTN repeat-like/Quinoprotein amine dehydrogenase"/>
    <property type="match status" value="1"/>
</dbReference>